<dbReference type="EMBL" id="MT142641">
    <property type="protein sequence ID" value="QJA86532.1"/>
    <property type="molecule type" value="Genomic_DNA"/>
</dbReference>
<organism evidence="1">
    <name type="scientific">viral metagenome</name>
    <dbReference type="NCBI Taxonomy" id="1070528"/>
    <lineage>
        <taxon>unclassified sequences</taxon>
        <taxon>metagenomes</taxon>
        <taxon>organismal metagenomes</taxon>
    </lineage>
</organism>
<proteinExistence type="predicted"/>
<sequence>MERLIERVAGKVVCILLHGKSVAKLEQCPELLSDPELVIASLNYFQPVEERILSRIGSQLNLILCTSETEIKKRILGIKEALDRPDYPLFITTVYALQQIPKPWEFVADYRSKIILAVKPDPWPRSTRMPPSLVIYLQALTAANAKRVVLFGCDGADPTITVKQQKRSYYRTEMFMDRSRHTEISLDTQFLNTHYIDAIQRPLYKMWGRRLEVINCNPASWVKVFPTCQYTDVKQYLK</sequence>
<reference evidence="1" key="1">
    <citation type="submission" date="2020-03" db="EMBL/GenBank/DDBJ databases">
        <title>The deep terrestrial virosphere.</title>
        <authorList>
            <person name="Holmfeldt K."/>
            <person name="Nilsson E."/>
            <person name="Simone D."/>
            <person name="Lopez-Fernandez M."/>
            <person name="Wu X."/>
            <person name="de Brujin I."/>
            <person name="Lundin D."/>
            <person name="Andersson A."/>
            <person name="Bertilsson S."/>
            <person name="Dopson M."/>
        </authorList>
    </citation>
    <scope>NUCLEOTIDE SEQUENCE</scope>
    <source>
        <strain evidence="1">MM415B03171</strain>
    </source>
</reference>
<evidence type="ECO:0000313" key="1">
    <source>
        <dbReference type="EMBL" id="QJA86532.1"/>
    </source>
</evidence>
<dbReference type="AlphaFoldDB" id="A0A6M3KXY7"/>
<accession>A0A6M3KXY7</accession>
<protein>
    <submittedName>
        <fullName evidence="1">Uncharacterized protein</fullName>
    </submittedName>
</protein>
<name>A0A6M3KXY7_9ZZZZ</name>
<gene>
    <name evidence="1" type="ORF">MM415B03171_0003</name>
</gene>